<organism evidence="1 2">
    <name type="scientific">Desulfoferula mesophila</name>
    <dbReference type="NCBI Taxonomy" id="3058419"/>
    <lineage>
        <taxon>Bacteria</taxon>
        <taxon>Pseudomonadati</taxon>
        <taxon>Thermodesulfobacteriota</taxon>
        <taxon>Desulfarculia</taxon>
        <taxon>Desulfarculales</taxon>
        <taxon>Desulfarculaceae</taxon>
        <taxon>Desulfoferula</taxon>
    </lineage>
</organism>
<evidence type="ECO:0000313" key="2">
    <source>
        <dbReference type="Proteomes" id="UP001366166"/>
    </source>
</evidence>
<keyword evidence="2" id="KW-1185">Reference proteome</keyword>
<gene>
    <name evidence="1" type="ORF">FAK_07310</name>
</gene>
<dbReference type="AlphaFoldDB" id="A0AAU9E9U6"/>
<proteinExistence type="predicted"/>
<reference evidence="2" key="1">
    <citation type="journal article" date="2023" name="Arch. Microbiol.">
        <title>Desulfoferula mesophilus gen. nov. sp. nov., a mesophilic sulfate-reducing bacterium isolated from a brackish lake sediment.</title>
        <authorList>
            <person name="Watanabe T."/>
            <person name="Yabe T."/>
            <person name="Tsuji J.M."/>
            <person name="Fukui M."/>
        </authorList>
    </citation>
    <scope>NUCLEOTIDE SEQUENCE [LARGE SCALE GENOMIC DNA]</scope>
    <source>
        <strain evidence="2">12FAK</strain>
    </source>
</reference>
<accession>A0AAU9E9U6</accession>
<dbReference type="Proteomes" id="UP001366166">
    <property type="component" value="Chromosome"/>
</dbReference>
<sequence>MAALAYIALNTKGAIVTIGSDDDIHNTRIVGYYKARLPAGKTITYVMQNELKSQPPQWFITHTEATPQALQKCFDPKVTTRYRFQKEFLAAGESGWPWMIYRNE</sequence>
<protein>
    <submittedName>
        <fullName evidence="1">Uncharacterized protein</fullName>
    </submittedName>
</protein>
<dbReference type="KEGG" id="dmp:FAK_07310"/>
<name>A0AAU9E9U6_9BACT</name>
<evidence type="ECO:0000313" key="1">
    <source>
        <dbReference type="EMBL" id="BEQ13665.1"/>
    </source>
</evidence>
<dbReference type="EMBL" id="AP028679">
    <property type="protein sequence ID" value="BEQ13665.1"/>
    <property type="molecule type" value="Genomic_DNA"/>
</dbReference>